<dbReference type="InterPro" id="IPR011051">
    <property type="entry name" value="RmlC_Cupin_sf"/>
</dbReference>
<gene>
    <name evidence="1" type="ORF">H8K27_08730</name>
</gene>
<sequence>MLNIPLFIDSCRRALALPRPAHAVEEILSAIVADPIAIEATLKVEELKPEESARYVFLHQSPDLTILQVSMASRLLSPPHNHLTWAVIGLYRGCENNVFYRREGGQLAETHRQNMAAPDVMMLAPDVIHSISNPLPQASYSIHVYGGSLANPARSLWNPFTLKEESFQVSVMQTIEREMMRRNAGLMDS</sequence>
<name>A0ABR6YMW0_9BURK</name>
<organism evidence="1 2">
    <name type="scientific">Undibacterium griseum</name>
    <dbReference type="NCBI Taxonomy" id="2762295"/>
    <lineage>
        <taxon>Bacteria</taxon>
        <taxon>Pseudomonadati</taxon>
        <taxon>Pseudomonadota</taxon>
        <taxon>Betaproteobacteria</taxon>
        <taxon>Burkholderiales</taxon>
        <taxon>Oxalobacteraceae</taxon>
        <taxon>Undibacterium</taxon>
    </lineage>
</organism>
<accession>A0ABR6YMW0</accession>
<reference evidence="1 2" key="1">
    <citation type="submission" date="2020-08" db="EMBL/GenBank/DDBJ databases">
        <title>Novel species isolated from subtropical streams in China.</title>
        <authorList>
            <person name="Lu H."/>
        </authorList>
    </citation>
    <scope>NUCLEOTIDE SEQUENCE [LARGE SCALE GENOMIC DNA]</scope>
    <source>
        <strain evidence="1 2">FT31W</strain>
    </source>
</reference>
<dbReference type="Gene3D" id="2.60.120.10">
    <property type="entry name" value="Jelly Rolls"/>
    <property type="match status" value="1"/>
</dbReference>
<evidence type="ECO:0000313" key="1">
    <source>
        <dbReference type="EMBL" id="MBC3885209.1"/>
    </source>
</evidence>
<dbReference type="RefSeq" id="WP_186862806.1">
    <property type="nucleotide sequence ID" value="NZ_JACOGC010000003.1"/>
</dbReference>
<dbReference type="Proteomes" id="UP000613113">
    <property type="component" value="Unassembled WGS sequence"/>
</dbReference>
<dbReference type="SUPFAM" id="SSF51182">
    <property type="entry name" value="RmlC-like cupins"/>
    <property type="match status" value="1"/>
</dbReference>
<proteinExistence type="predicted"/>
<comment type="caution">
    <text evidence="1">The sequence shown here is derived from an EMBL/GenBank/DDBJ whole genome shotgun (WGS) entry which is preliminary data.</text>
</comment>
<protein>
    <recommendedName>
        <fullName evidence="3">Metal-dependent enzyme (Double-stranded beta helix superfamily)</fullName>
    </recommendedName>
</protein>
<evidence type="ECO:0008006" key="3">
    <source>
        <dbReference type="Google" id="ProtNLM"/>
    </source>
</evidence>
<evidence type="ECO:0000313" key="2">
    <source>
        <dbReference type="Proteomes" id="UP000613113"/>
    </source>
</evidence>
<dbReference type="InterPro" id="IPR014710">
    <property type="entry name" value="RmlC-like_jellyroll"/>
</dbReference>
<keyword evidence="2" id="KW-1185">Reference proteome</keyword>
<dbReference type="EMBL" id="JACOGC010000003">
    <property type="protein sequence ID" value="MBC3885209.1"/>
    <property type="molecule type" value="Genomic_DNA"/>
</dbReference>